<name>A0A1T4QS04_9FIRM</name>
<dbReference type="AlphaFoldDB" id="A0A1T4QS04"/>
<proteinExistence type="predicted"/>
<gene>
    <name evidence="1" type="ORF">SAMN02745110_02501</name>
</gene>
<dbReference type="OrthoDB" id="2083557at2"/>
<evidence type="ECO:0000313" key="2">
    <source>
        <dbReference type="Proteomes" id="UP000189857"/>
    </source>
</evidence>
<dbReference type="Proteomes" id="UP000189857">
    <property type="component" value="Unassembled WGS sequence"/>
</dbReference>
<dbReference type="RefSeq" id="WP_078788274.1">
    <property type="nucleotide sequence ID" value="NZ_FMTO01000014.1"/>
</dbReference>
<organism evidence="1 2">
    <name type="scientific">Eubacterium ruminantium</name>
    <dbReference type="NCBI Taxonomy" id="42322"/>
    <lineage>
        <taxon>Bacteria</taxon>
        <taxon>Bacillati</taxon>
        <taxon>Bacillota</taxon>
        <taxon>Clostridia</taxon>
        <taxon>Eubacteriales</taxon>
        <taxon>Eubacteriaceae</taxon>
        <taxon>Eubacterium</taxon>
    </lineage>
</organism>
<sequence length="122" mass="14475">MVTVITEQTKQKILKAVLLLRKCGNKYDTKEQQIHDEERYYKLGWITDDEIDEWIKSLKEELAKTPEQKEAESKEYIEWLMEKEFVELKREEDEYYTPSATAGDYSPSCPWNAPGCSIRDFI</sequence>
<protein>
    <submittedName>
        <fullName evidence="1">Uncharacterized protein</fullName>
    </submittedName>
</protein>
<keyword evidence="2" id="KW-1185">Reference proteome</keyword>
<accession>A0A1T4QS04</accession>
<dbReference type="EMBL" id="FUXA01000025">
    <property type="protein sequence ID" value="SKA06474.1"/>
    <property type="molecule type" value="Genomic_DNA"/>
</dbReference>
<reference evidence="1 2" key="1">
    <citation type="submission" date="2017-02" db="EMBL/GenBank/DDBJ databases">
        <authorList>
            <person name="Peterson S.W."/>
        </authorList>
    </citation>
    <scope>NUCLEOTIDE SEQUENCE [LARGE SCALE GENOMIC DNA]</scope>
    <source>
        <strain evidence="1 2">ATCC 17233</strain>
    </source>
</reference>
<evidence type="ECO:0000313" key="1">
    <source>
        <dbReference type="EMBL" id="SKA06474.1"/>
    </source>
</evidence>